<dbReference type="EMBL" id="CP157390">
    <property type="protein sequence ID" value="XBM46658.1"/>
    <property type="molecule type" value="Genomic_DNA"/>
</dbReference>
<dbReference type="RefSeq" id="WP_348786640.1">
    <property type="nucleotide sequence ID" value="NZ_CP157390.1"/>
</dbReference>
<accession>A0AAU7G9I6</accession>
<sequence>MRSGFGGGRRVLAAVGGIAVLAAVLFFVSGAWVPWWDGITMGGIDRTVMNDTTHTITWHCGTGDRPMRPGETETLHFATQSLDESACSRADDIELCVDTNGPERGRAVPASDAVREWACT</sequence>
<keyword evidence="1" id="KW-0472">Membrane</keyword>
<keyword evidence="1" id="KW-0812">Transmembrane</keyword>
<gene>
    <name evidence="2" type="ORF">AAME72_11195</name>
</gene>
<proteinExistence type="predicted"/>
<feature type="transmembrane region" description="Helical" evidence="1">
    <location>
        <begin position="12"/>
        <end position="36"/>
    </location>
</feature>
<evidence type="ECO:0008006" key="3">
    <source>
        <dbReference type="Google" id="ProtNLM"/>
    </source>
</evidence>
<protein>
    <recommendedName>
        <fullName evidence="3">Secreted protein</fullName>
    </recommendedName>
</protein>
<evidence type="ECO:0000256" key="1">
    <source>
        <dbReference type="SAM" id="Phobius"/>
    </source>
</evidence>
<name>A0AAU7G9I6_9MICO</name>
<dbReference type="AlphaFoldDB" id="A0AAU7G9I6"/>
<reference evidence="2" key="1">
    <citation type="submission" date="2024-05" db="EMBL/GenBank/DDBJ databases">
        <title>The Natural Products Discovery Center: Release of the First 8490 Sequenced Strains for Exploring Actinobacteria Biosynthetic Diversity.</title>
        <authorList>
            <person name="Kalkreuter E."/>
            <person name="Kautsar S.A."/>
            <person name="Yang D."/>
            <person name="Bader C.D."/>
            <person name="Teijaro C.N."/>
            <person name="Fluegel L."/>
            <person name="Davis C.M."/>
            <person name="Simpson J.R."/>
            <person name="Lauterbach L."/>
            <person name="Steele A.D."/>
            <person name="Gui C."/>
            <person name="Meng S."/>
            <person name="Li G."/>
            <person name="Viehrig K."/>
            <person name="Ye F."/>
            <person name="Su P."/>
            <person name="Kiefer A.F."/>
            <person name="Nichols A."/>
            <person name="Cepeda A.J."/>
            <person name="Yan W."/>
            <person name="Fan B."/>
            <person name="Jiang Y."/>
            <person name="Adhikari A."/>
            <person name="Zheng C.-J."/>
            <person name="Schuster L."/>
            <person name="Cowan T.M."/>
            <person name="Smanski M.J."/>
            <person name="Chevrette M.G."/>
            <person name="de Carvalho L.P.S."/>
            <person name="Shen B."/>
        </authorList>
    </citation>
    <scope>NUCLEOTIDE SEQUENCE</scope>
    <source>
        <strain evidence="2">NPDC080035</strain>
    </source>
</reference>
<evidence type="ECO:0000313" key="2">
    <source>
        <dbReference type="EMBL" id="XBM46658.1"/>
    </source>
</evidence>
<keyword evidence="1" id="KW-1133">Transmembrane helix</keyword>
<organism evidence="2">
    <name type="scientific">Leifsonia sp. NPDC080035</name>
    <dbReference type="NCBI Taxonomy" id="3143936"/>
    <lineage>
        <taxon>Bacteria</taxon>
        <taxon>Bacillati</taxon>
        <taxon>Actinomycetota</taxon>
        <taxon>Actinomycetes</taxon>
        <taxon>Micrococcales</taxon>
        <taxon>Microbacteriaceae</taxon>
        <taxon>Leifsonia</taxon>
    </lineage>
</organism>